<organism evidence="2">
    <name type="scientific">Anguilla anguilla</name>
    <name type="common">European freshwater eel</name>
    <name type="synonym">Muraena anguilla</name>
    <dbReference type="NCBI Taxonomy" id="7936"/>
    <lineage>
        <taxon>Eukaryota</taxon>
        <taxon>Metazoa</taxon>
        <taxon>Chordata</taxon>
        <taxon>Craniata</taxon>
        <taxon>Vertebrata</taxon>
        <taxon>Euteleostomi</taxon>
        <taxon>Actinopterygii</taxon>
        <taxon>Neopterygii</taxon>
        <taxon>Teleostei</taxon>
        <taxon>Anguilliformes</taxon>
        <taxon>Anguillidae</taxon>
        <taxon>Anguilla</taxon>
    </lineage>
</organism>
<evidence type="ECO:0000313" key="2">
    <source>
        <dbReference type="EMBL" id="JAH89791.1"/>
    </source>
</evidence>
<feature type="transmembrane region" description="Helical" evidence="1">
    <location>
        <begin position="24"/>
        <end position="46"/>
    </location>
</feature>
<evidence type="ECO:0000256" key="1">
    <source>
        <dbReference type="SAM" id="Phobius"/>
    </source>
</evidence>
<keyword evidence="1" id="KW-1133">Transmembrane helix</keyword>
<reference evidence="2" key="2">
    <citation type="journal article" date="2015" name="Fish Shellfish Immunol.">
        <title>Early steps in the European eel (Anguilla anguilla)-Vibrio vulnificus interaction in the gills: Role of the RtxA13 toxin.</title>
        <authorList>
            <person name="Callol A."/>
            <person name="Pajuelo D."/>
            <person name="Ebbesson L."/>
            <person name="Teles M."/>
            <person name="MacKenzie S."/>
            <person name="Amaro C."/>
        </authorList>
    </citation>
    <scope>NUCLEOTIDE SEQUENCE</scope>
</reference>
<sequence length="47" mass="5563">MPVAGLSEYSLKSMEIEFHVFFKIYIYINIGPFCFFMPMNAFPIFCK</sequence>
<keyword evidence="1" id="KW-0472">Membrane</keyword>
<name>A0A0E9WHP1_ANGAN</name>
<keyword evidence="1" id="KW-0812">Transmembrane</keyword>
<dbReference type="EMBL" id="GBXM01018786">
    <property type="protein sequence ID" value="JAH89791.1"/>
    <property type="molecule type" value="Transcribed_RNA"/>
</dbReference>
<dbReference type="AlphaFoldDB" id="A0A0E9WHP1"/>
<accession>A0A0E9WHP1</accession>
<proteinExistence type="predicted"/>
<reference evidence="2" key="1">
    <citation type="submission" date="2014-11" db="EMBL/GenBank/DDBJ databases">
        <authorList>
            <person name="Amaro Gonzalez C."/>
        </authorList>
    </citation>
    <scope>NUCLEOTIDE SEQUENCE</scope>
</reference>
<protein>
    <submittedName>
        <fullName evidence="2">Uncharacterized protein</fullName>
    </submittedName>
</protein>